<dbReference type="SUPFAM" id="SSF52540">
    <property type="entry name" value="P-loop containing nucleoside triphosphate hydrolases"/>
    <property type="match status" value="1"/>
</dbReference>
<feature type="domain" description="ABC transporter" evidence="5">
    <location>
        <begin position="3"/>
        <end position="230"/>
    </location>
</feature>
<dbReference type="InterPro" id="IPR019864">
    <property type="entry name" value="Motility-assoc_ABC_GldA"/>
</dbReference>
<keyword evidence="3" id="KW-0547">Nucleotide-binding</keyword>
<dbReference type="Gene3D" id="3.40.50.300">
    <property type="entry name" value="P-loop containing nucleotide triphosphate hydrolases"/>
    <property type="match status" value="1"/>
</dbReference>
<proteinExistence type="inferred from homology"/>
<keyword evidence="7" id="KW-1185">Reference proteome</keyword>
<dbReference type="Pfam" id="PF00005">
    <property type="entry name" value="ABC_tran"/>
    <property type="match status" value="1"/>
</dbReference>
<dbReference type="PANTHER" id="PTHR43335">
    <property type="entry name" value="ABC TRANSPORTER, ATP-BINDING PROTEIN"/>
    <property type="match status" value="1"/>
</dbReference>
<name>A0A172U3A5_9BACT</name>
<dbReference type="GO" id="GO:0016887">
    <property type="term" value="F:ATP hydrolysis activity"/>
    <property type="evidence" value="ECO:0007669"/>
    <property type="project" value="InterPro"/>
</dbReference>
<dbReference type="InterPro" id="IPR003593">
    <property type="entry name" value="AAA+_ATPase"/>
</dbReference>
<dbReference type="CDD" id="cd03230">
    <property type="entry name" value="ABC_DR_subfamily_A"/>
    <property type="match status" value="1"/>
</dbReference>
<dbReference type="STRING" id="1492898.SY85_12675"/>
<dbReference type="InterPro" id="IPR003439">
    <property type="entry name" value="ABC_transporter-like_ATP-bd"/>
</dbReference>
<dbReference type="Pfam" id="PF13732">
    <property type="entry name" value="DrrA1-3_C"/>
    <property type="match status" value="1"/>
</dbReference>
<protein>
    <submittedName>
        <fullName evidence="6">Gliding motility protein GldA</fullName>
    </submittedName>
</protein>
<dbReference type="NCBIfam" id="TIGR03522">
    <property type="entry name" value="GldA_ABC_ATP"/>
    <property type="match status" value="1"/>
</dbReference>
<dbReference type="EMBL" id="CP011390">
    <property type="protein sequence ID" value="ANE53467.1"/>
    <property type="molecule type" value="Genomic_DNA"/>
</dbReference>
<reference evidence="7" key="1">
    <citation type="submission" date="2015-01" db="EMBL/GenBank/DDBJ databases">
        <title>Flavisolibacter sp./LCS9/ whole genome sequencing.</title>
        <authorList>
            <person name="Kim M.K."/>
            <person name="Srinivasan S."/>
            <person name="Lee J.-J."/>
        </authorList>
    </citation>
    <scope>NUCLEOTIDE SEQUENCE [LARGE SCALE GENOMIC DNA]</scope>
    <source>
        <strain evidence="7">LCS9</strain>
    </source>
</reference>
<sequence>MAIEVRQLLKQYGEQKAVNQISFSVNKGEIVGFLGPNGAGKSTTMKMITGYLEPDEGQITVSGIDVRKDPLAAKKKIGYLPESNALYYDMYVREYLGFVADMHAVEHKKQRIEEVITLTGLTPESNKRIGQLSKGYKQRVGLAAALIHDPEVLILDEPTSGLDPNQIVEIRNVIKEQGKDKLVLFSSHILQEVEAICDRVIIINKGQIVADDKLANLQKRSPVIVVKVGFAEALEAEWLKRLPAVQNVDKVNTHNWNIQTLEPEAVRKGLLQLALEHNLNIVSLQTQSESLEDIFRSLTTVPSPS</sequence>
<evidence type="ECO:0000256" key="3">
    <source>
        <dbReference type="ARBA" id="ARBA00022741"/>
    </source>
</evidence>
<gene>
    <name evidence="6" type="ORF">SY85_12675</name>
</gene>
<evidence type="ECO:0000256" key="2">
    <source>
        <dbReference type="ARBA" id="ARBA00022448"/>
    </source>
</evidence>
<evidence type="ECO:0000256" key="4">
    <source>
        <dbReference type="ARBA" id="ARBA00022840"/>
    </source>
</evidence>
<dbReference type="KEGG" id="fla:SY85_12675"/>
<evidence type="ECO:0000313" key="6">
    <source>
        <dbReference type="EMBL" id="ANE53467.1"/>
    </source>
</evidence>
<evidence type="ECO:0000313" key="7">
    <source>
        <dbReference type="Proteomes" id="UP000077177"/>
    </source>
</evidence>
<dbReference type="OrthoDB" id="9801987at2"/>
<dbReference type="RefSeq" id="WP_066409723.1">
    <property type="nucleotide sequence ID" value="NZ_CP011390.1"/>
</dbReference>
<dbReference type="GO" id="GO:0005524">
    <property type="term" value="F:ATP binding"/>
    <property type="evidence" value="ECO:0007669"/>
    <property type="project" value="UniProtKB-KW"/>
</dbReference>
<dbReference type="PROSITE" id="PS50893">
    <property type="entry name" value="ABC_TRANSPORTER_2"/>
    <property type="match status" value="1"/>
</dbReference>
<dbReference type="AlphaFoldDB" id="A0A172U3A5"/>
<keyword evidence="2" id="KW-0813">Transport</keyword>
<dbReference type="PATRIC" id="fig|1492898.3.peg.2731"/>
<accession>A0A172U3A5</accession>
<dbReference type="Proteomes" id="UP000077177">
    <property type="component" value="Chromosome"/>
</dbReference>
<keyword evidence="4" id="KW-0067">ATP-binding</keyword>
<evidence type="ECO:0000256" key="1">
    <source>
        <dbReference type="ARBA" id="ARBA00005417"/>
    </source>
</evidence>
<dbReference type="PANTHER" id="PTHR43335:SF4">
    <property type="entry name" value="ABC TRANSPORTER, ATP-BINDING PROTEIN"/>
    <property type="match status" value="1"/>
</dbReference>
<dbReference type="InterPro" id="IPR027417">
    <property type="entry name" value="P-loop_NTPase"/>
</dbReference>
<reference evidence="6 7" key="2">
    <citation type="journal article" date="2016" name="Int. J. Syst. Evol. Microbiol.">
        <title>Flavisolibacter tropicus sp. nov., isolated from tropical soil.</title>
        <authorList>
            <person name="Lee J.J."/>
            <person name="Kang M.S."/>
            <person name="Kim G.S."/>
            <person name="Lee C.S."/>
            <person name="Lim S."/>
            <person name="Lee J."/>
            <person name="Roh S.H."/>
            <person name="Kang H."/>
            <person name="Ha J.M."/>
            <person name="Bae S."/>
            <person name="Jung H.Y."/>
            <person name="Kim M.K."/>
        </authorList>
    </citation>
    <scope>NUCLEOTIDE SEQUENCE [LARGE SCALE GENOMIC DNA]</scope>
    <source>
        <strain evidence="6 7">LCS9</strain>
    </source>
</reference>
<organism evidence="6 7">
    <name type="scientific">Flavisolibacter tropicus</name>
    <dbReference type="NCBI Taxonomy" id="1492898"/>
    <lineage>
        <taxon>Bacteria</taxon>
        <taxon>Pseudomonadati</taxon>
        <taxon>Bacteroidota</taxon>
        <taxon>Chitinophagia</taxon>
        <taxon>Chitinophagales</taxon>
        <taxon>Chitinophagaceae</taxon>
        <taxon>Flavisolibacter</taxon>
    </lineage>
</organism>
<comment type="similarity">
    <text evidence="1">Belongs to the ABC transporter superfamily.</text>
</comment>
<dbReference type="InterPro" id="IPR025302">
    <property type="entry name" value="DrrA1/2-like_C"/>
</dbReference>
<evidence type="ECO:0000259" key="5">
    <source>
        <dbReference type="PROSITE" id="PS50893"/>
    </source>
</evidence>
<dbReference type="SMART" id="SM00382">
    <property type="entry name" value="AAA"/>
    <property type="match status" value="1"/>
</dbReference>